<feature type="region of interest" description="Disordered" evidence="1">
    <location>
        <begin position="1"/>
        <end position="25"/>
    </location>
</feature>
<dbReference type="Proteomes" id="UP000326799">
    <property type="component" value="Unassembled WGS sequence"/>
</dbReference>
<evidence type="ECO:0000256" key="2">
    <source>
        <dbReference type="SAM" id="Phobius"/>
    </source>
</evidence>
<dbReference type="AlphaFoldDB" id="A0A5N6EAK7"/>
<gene>
    <name evidence="3" type="ORF">BDV33DRAFT_42062</name>
</gene>
<name>A0A5N6EAK7_9EURO</name>
<dbReference type="EMBL" id="ML733554">
    <property type="protein sequence ID" value="KAB8214105.1"/>
    <property type="molecule type" value="Genomic_DNA"/>
</dbReference>
<evidence type="ECO:0000313" key="4">
    <source>
        <dbReference type="Proteomes" id="UP000326799"/>
    </source>
</evidence>
<proteinExistence type="predicted"/>
<keyword evidence="2" id="KW-0812">Transmembrane</keyword>
<keyword evidence="4" id="KW-1185">Reference proteome</keyword>
<reference evidence="3 4" key="1">
    <citation type="submission" date="2019-04" db="EMBL/GenBank/DDBJ databases">
        <title>Fungal friends and foes A comparative genomics study of 23 Aspergillus species from section Flavi.</title>
        <authorList>
            <consortium name="DOE Joint Genome Institute"/>
            <person name="Kjaerbolling I."/>
            <person name="Vesth T.C."/>
            <person name="Frisvad J.C."/>
            <person name="Nybo J.L."/>
            <person name="Theobald S."/>
            <person name="Kildgaard S."/>
            <person name="Petersen T.I."/>
            <person name="Kuo A."/>
            <person name="Sato A."/>
            <person name="Lyhne E.K."/>
            <person name="Kogle M.E."/>
            <person name="Wiebenga A."/>
            <person name="Kun R.S."/>
            <person name="Lubbers R.J."/>
            <person name="Makela M.R."/>
            <person name="Barry K."/>
            <person name="Chovatia M."/>
            <person name="Clum A."/>
            <person name="Daum C."/>
            <person name="Haridas S."/>
            <person name="He G."/>
            <person name="LaButti K."/>
            <person name="Lipzen A."/>
            <person name="Mondo S."/>
            <person name="Pangilinan J."/>
            <person name="Riley R."/>
            <person name="Salamov A."/>
            <person name="Simmons B.A."/>
            <person name="Magnuson J.K."/>
            <person name="Henrissat B."/>
            <person name="Mortensen U.H."/>
            <person name="Larsen T.O."/>
            <person name="De vries R.P."/>
            <person name="Grigoriev I.V."/>
            <person name="Machida M."/>
            <person name="Baker S.E."/>
            <person name="Andersen M.R."/>
        </authorList>
    </citation>
    <scope>NUCLEOTIDE SEQUENCE [LARGE SCALE GENOMIC DNA]</scope>
    <source>
        <strain evidence="3 4">CBS 126849</strain>
    </source>
</reference>
<organism evidence="3 4">
    <name type="scientific">Aspergillus novoparasiticus</name>
    <dbReference type="NCBI Taxonomy" id="986946"/>
    <lineage>
        <taxon>Eukaryota</taxon>
        <taxon>Fungi</taxon>
        <taxon>Dikarya</taxon>
        <taxon>Ascomycota</taxon>
        <taxon>Pezizomycotina</taxon>
        <taxon>Eurotiomycetes</taxon>
        <taxon>Eurotiomycetidae</taxon>
        <taxon>Eurotiales</taxon>
        <taxon>Aspergillaceae</taxon>
        <taxon>Aspergillus</taxon>
        <taxon>Aspergillus subgen. Circumdati</taxon>
    </lineage>
</organism>
<evidence type="ECO:0000313" key="3">
    <source>
        <dbReference type="EMBL" id="KAB8214105.1"/>
    </source>
</evidence>
<feature type="compositionally biased region" description="Basic and acidic residues" evidence="1">
    <location>
        <begin position="1"/>
        <end position="11"/>
    </location>
</feature>
<sequence length="91" mass="10454">MLEENGPKSEGEETNGTLGGSRMKRGYMQESELPTWYFMASMASMASSVAVDFYYHIAGYLEKMNVEILFPFHPPNIKFQHITLLIESWLQ</sequence>
<accession>A0A5N6EAK7</accession>
<keyword evidence="2" id="KW-1133">Transmembrane helix</keyword>
<evidence type="ECO:0000256" key="1">
    <source>
        <dbReference type="SAM" id="MobiDB-lite"/>
    </source>
</evidence>
<feature type="transmembrane region" description="Helical" evidence="2">
    <location>
        <begin position="36"/>
        <end position="55"/>
    </location>
</feature>
<keyword evidence="2" id="KW-0472">Membrane</keyword>
<protein>
    <submittedName>
        <fullName evidence="3">Uncharacterized protein</fullName>
    </submittedName>
</protein>